<keyword evidence="2" id="KW-0472">Membrane</keyword>
<dbReference type="Proteomes" id="UP000663912">
    <property type="component" value="Chromosome 1"/>
</dbReference>
<evidence type="ECO:0000313" key="4">
    <source>
        <dbReference type="EMBL" id="QTF99449.1"/>
    </source>
</evidence>
<evidence type="ECO:0000313" key="5">
    <source>
        <dbReference type="Proteomes" id="UP000663912"/>
    </source>
</evidence>
<proteinExistence type="predicted"/>
<keyword evidence="2" id="KW-0812">Transmembrane</keyword>
<feature type="transmembrane region" description="Helical" evidence="2">
    <location>
        <begin position="69"/>
        <end position="88"/>
    </location>
</feature>
<feature type="transmembrane region" description="Helical" evidence="2">
    <location>
        <begin position="12"/>
        <end position="31"/>
    </location>
</feature>
<dbReference type="EMBL" id="CP049206">
    <property type="protein sequence ID" value="QTF99449.1"/>
    <property type="molecule type" value="Genomic_DNA"/>
</dbReference>
<keyword evidence="1" id="KW-0175">Coiled coil</keyword>
<dbReference type="KEGG" id="arui:G6M88_03100"/>
<gene>
    <name evidence="3" type="ORF">G6L72_09880</name>
    <name evidence="4" type="ORF">G6M88_03100</name>
</gene>
<evidence type="ECO:0000256" key="1">
    <source>
        <dbReference type="SAM" id="Coils"/>
    </source>
</evidence>
<keyword evidence="2" id="KW-1133">Transmembrane helix</keyword>
<accession>A0AAE7QZF8</accession>
<evidence type="ECO:0000313" key="3">
    <source>
        <dbReference type="EMBL" id="NTF37012.1"/>
    </source>
</evidence>
<sequence>MTGEVKKAKKSRTYLILIGISVTYIFIYYLLMKETELCDATKFKIRDHWFHGFWDRYLGCRSINELGDALAGAFAPVAFIWLAGTVFIQSKELEAQRKELDETQEVMREQLEVAREQVKETKASTSLFKEQTNILKRQQDLREREISDLEFESAVEALKVIGVGQSSLNAVRTTSFYLAQKKQAGVISFGSERVVEYMPLPVIDDLIWYEAVLERDIFNNAFKPHLPGMCQRIRKVSYELTERWAQSDTGFHLLDVNQQANLTEALDLLLSEFERLERISRNVSDAKHHEIRTCRLDQTAEALSALKQCVVTAGLLRDKLVADGLRFET</sequence>
<reference evidence="4" key="2">
    <citation type="submission" date="2020-02" db="EMBL/GenBank/DDBJ databases">
        <title>Unexpected conservation and global transmission of agrobacterial virulence plasmids.</title>
        <authorList>
            <person name="Weisberg A.J."/>
            <person name="Davis E.W. II"/>
            <person name="Tabima J.R."/>
            <person name="Belcher M.S."/>
            <person name="Miller M."/>
            <person name="Kuo C.-H."/>
            <person name="Loper J.E."/>
            <person name="Grunwald N.J."/>
            <person name="Putnam M.L."/>
            <person name="Chang J.H."/>
        </authorList>
    </citation>
    <scope>NUCLEOTIDE SEQUENCE</scope>
    <source>
        <strain evidence="4">W2/73</strain>
    </source>
</reference>
<evidence type="ECO:0000256" key="2">
    <source>
        <dbReference type="SAM" id="Phobius"/>
    </source>
</evidence>
<protein>
    <submittedName>
        <fullName evidence="4">Uncharacterized protein</fullName>
    </submittedName>
</protein>
<keyword evidence="6" id="KW-1185">Reference proteome</keyword>
<name>A0AAE7QZF8_9HYPH</name>
<dbReference type="Proteomes" id="UP000822331">
    <property type="component" value="Unassembled WGS sequence"/>
</dbReference>
<feature type="coiled-coil region" evidence="1">
    <location>
        <begin position="90"/>
        <end position="124"/>
    </location>
</feature>
<evidence type="ECO:0000313" key="6">
    <source>
        <dbReference type="Proteomes" id="UP000822331"/>
    </source>
</evidence>
<reference evidence="3 6" key="1">
    <citation type="journal article" date="2020" name="Science">
        <title>Unexpected conservation and global transmission of agrobacterial virulence plasmids.</title>
        <authorList>
            <person name="Weisberg A.J."/>
            <person name="Davis E.W. 2nd"/>
            <person name="Tabima J."/>
            <person name="Belcher M.S."/>
            <person name="Miller M."/>
            <person name="Kuo C.H."/>
            <person name="Loper J.E."/>
            <person name="Grunwald N.J."/>
            <person name="Putnam M.L."/>
            <person name="Chang J.H."/>
        </authorList>
    </citation>
    <scope>NUCLEOTIDE SEQUENCE [LARGE SCALE GENOMIC DNA]</scope>
    <source>
        <strain evidence="3 6">A19/93</strain>
    </source>
</reference>
<organism evidence="4 5">
    <name type="scientific">Agrobacterium rubi</name>
    <dbReference type="NCBI Taxonomy" id="28099"/>
    <lineage>
        <taxon>Bacteria</taxon>
        <taxon>Pseudomonadati</taxon>
        <taxon>Pseudomonadota</taxon>
        <taxon>Alphaproteobacteria</taxon>
        <taxon>Hyphomicrobiales</taxon>
        <taxon>Rhizobiaceae</taxon>
        <taxon>Rhizobium/Agrobacterium group</taxon>
        <taxon>Agrobacterium</taxon>
    </lineage>
</organism>
<dbReference type="AlphaFoldDB" id="A0AAE7QZF8"/>
<dbReference type="RefSeq" id="WP_065697893.1">
    <property type="nucleotide sequence ID" value="NZ_CP049206.1"/>
</dbReference>
<dbReference type="EMBL" id="JAAMCP010000005">
    <property type="protein sequence ID" value="NTF37012.1"/>
    <property type="molecule type" value="Genomic_DNA"/>
</dbReference>